<dbReference type="Proteomes" id="UP001165960">
    <property type="component" value="Unassembled WGS sequence"/>
</dbReference>
<keyword evidence="2" id="KW-1185">Reference proteome</keyword>
<evidence type="ECO:0000313" key="2">
    <source>
        <dbReference type="Proteomes" id="UP001165960"/>
    </source>
</evidence>
<gene>
    <name evidence="1" type="ORF">DSO57_1005190</name>
</gene>
<protein>
    <submittedName>
        <fullName evidence="1">Uncharacterized protein</fullName>
    </submittedName>
</protein>
<comment type="caution">
    <text evidence="1">The sequence shown here is derived from an EMBL/GenBank/DDBJ whole genome shotgun (WGS) entry which is preliminary data.</text>
</comment>
<organism evidence="1 2">
    <name type="scientific">Entomophthora muscae</name>
    <dbReference type="NCBI Taxonomy" id="34485"/>
    <lineage>
        <taxon>Eukaryota</taxon>
        <taxon>Fungi</taxon>
        <taxon>Fungi incertae sedis</taxon>
        <taxon>Zoopagomycota</taxon>
        <taxon>Entomophthoromycotina</taxon>
        <taxon>Entomophthoromycetes</taxon>
        <taxon>Entomophthorales</taxon>
        <taxon>Entomophthoraceae</taxon>
        <taxon>Entomophthora</taxon>
    </lineage>
</organism>
<sequence>MLSIKIANAIHPVKYEEKEVNSKTYASVRKKKPKPQYPRLIGDWNKEDFQCTMKPRAITQNMNCKLIPVKIRTVTWRILNRAYKLGTHSGNDYPYKECTIRGTQIAGISHRYFECPMSKSFWVRTHEEIWAPRRLLTRPGKDIFFKEGMQEAPPKLRAIYYQLALHQMNATRRAFVIDQTEINIELMVTQWKASIAGTLERISKFGNLIPGKQS</sequence>
<evidence type="ECO:0000313" key="1">
    <source>
        <dbReference type="EMBL" id="KAJ9062952.1"/>
    </source>
</evidence>
<name>A0ACC2SKZ8_9FUNG</name>
<proteinExistence type="predicted"/>
<reference evidence="1" key="1">
    <citation type="submission" date="2022-04" db="EMBL/GenBank/DDBJ databases">
        <title>Genome of the entomopathogenic fungus Entomophthora muscae.</title>
        <authorList>
            <person name="Elya C."/>
            <person name="Lovett B.R."/>
            <person name="Lee E."/>
            <person name="Macias A.M."/>
            <person name="Hajek A.E."/>
            <person name="De Bivort B.L."/>
            <person name="Kasson M.T."/>
            <person name="De Fine Licht H.H."/>
            <person name="Stajich J.E."/>
        </authorList>
    </citation>
    <scope>NUCLEOTIDE SEQUENCE</scope>
    <source>
        <strain evidence="1">Berkeley</strain>
    </source>
</reference>
<accession>A0ACC2SKZ8</accession>
<dbReference type="EMBL" id="QTSX02004984">
    <property type="protein sequence ID" value="KAJ9062952.1"/>
    <property type="molecule type" value="Genomic_DNA"/>
</dbReference>